<evidence type="ECO:0000259" key="8">
    <source>
        <dbReference type="Pfam" id="PF13886"/>
    </source>
</evidence>
<feature type="transmembrane region" description="Helical" evidence="6">
    <location>
        <begin position="175"/>
        <end position="196"/>
    </location>
</feature>
<keyword evidence="10" id="KW-1185">Reference proteome</keyword>
<comment type="caution">
    <text evidence="9">The sequence shown here is derived from an EMBL/GenBank/DDBJ whole genome shotgun (WGS) entry which is preliminary data.</text>
</comment>
<feature type="region of interest" description="Disordered" evidence="5">
    <location>
        <begin position="373"/>
        <end position="414"/>
    </location>
</feature>
<feature type="compositionally biased region" description="Basic and acidic residues" evidence="5">
    <location>
        <begin position="542"/>
        <end position="551"/>
    </location>
</feature>
<feature type="transmembrane region" description="Helical" evidence="6">
    <location>
        <begin position="140"/>
        <end position="163"/>
    </location>
</feature>
<feature type="region of interest" description="Disordered" evidence="5">
    <location>
        <begin position="599"/>
        <end position="800"/>
    </location>
</feature>
<feature type="compositionally biased region" description="Basic and acidic residues" evidence="5">
    <location>
        <begin position="699"/>
        <end position="786"/>
    </location>
</feature>
<evidence type="ECO:0000256" key="7">
    <source>
        <dbReference type="SAM" id="SignalP"/>
    </source>
</evidence>
<feature type="domain" description="TM7S3/TM198-like" evidence="8">
    <location>
        <begin position="119"/>
        <end position="328"/>
    </location>
</feature>
<feature type="signal peptide" evidence="7">
    <location>
        <begin position="1"/>
        <end position="16"/>
    </location>
</feature>
<feature type="transmembrane region" description="Helical" evidence="6">
    <location>
        <begin position="254"/>
        <end position="277"/>
    </location>
</feature>
<evidence type="ECO:0000313" key="10">
    <source>
        <dbReference type="Proteomes" id="UP000807342"/>
    </source>
</evidence>
<keyword evidence="4 6" id="KW-0472">Membrane</keyword>
<feature type="transmembrane region" description="Helical" evidence="6">
    <location>
        <begin position="114"/>
        <end position="133"/>
    </location>
</feature>
<dbReference type="PANTHER" id="PTHR39469:SF1">
    <property type="entry name" value="DUF4203 DOMAIN-CONTAINING PROTEIN"/>
    <property type="match status" value="1"/>
</dbReference>
<feature type="region of interest" description="Disordered" evidence="5">
    <location>
        <begin position="503"/>
        <end position="551"/>
    </location>
</feature>
<evidence type="ECO:0000256" key="1">
    <source>
        <dbReference type="ARBA" id="ARBA00004141"/>
    </source>
</evidence>
<dbReference type="OrthoDB" id="102260at2759"/>
<dbReference type="InterPro" id="IPR025256">
    <property type="entry name" value="TM7S3/TM198-like_dom"/>
</dbReference>
<evidence type="ECO:0000256" key="2">
    <source>
        <dbReference type="ARBA" id="ARBA00022692"/>
    </source>
</evidence>
<keyword evidence="7" id="KW-0732">Signal</keyword>
<evidence type="ECO:0000313" key="9">
    <source>
        <dbReference type="EMBL" id="KAF9455025.1"/>
    </source>
</evidence>
<dbReference type="Proteomes" id="UP000807342">
    <property type="component" value="Unassembled WGS sequence"/>
</dbReference>
<protein>
    <recommendedName>
        <fullName evidence="8">TM7S3/TM198-like domain-containing protein</fullName>
    </recommendedName>
</protein>
<organism evidence="9 10">
    <name type="scientific">Macrolepiota fuliginosa MF-IS2</name>
    <dbReference type="NCBI Taxonomy" id="1400762"/>
    <lineage>
        <taxon>Eukaryota</taxon>
        <taxon>Fungi</taxon>
        <taxon>Dikarya</taxon>
        <taxon>Basidiomycota</taxon>
        <taxon>Agaricomycotina</taxon>
        <taxon>Agaricomycetes</taxon>
        <taxon>Agaricomycetidae</taxon>
        <taxon>Agaricales</taxon>
        <taxon>Agaricineae</taxon>
        <taxon>Agaricaceae</taxon>
        <taxon>Macrolepiota</taxon>
    </lineage>
</organism>
<evidence type="ECO:0000256" key="3">
    <source>
        <dbReference type="ARBA" id="ARBA00022989"/>
    </source>
</evidence>
<name>A0A9P5XQF9_9AGAR</name>
<feature type="transmembrane region" description="Helical" evidence="6">
    <location>
        <begin position="203"/>
        <end position="219"/>
    </location>
</feature>
<keyword evidence="3 6" id="KW-1133">Transmembrane helix</keyword>
<evidence type="ECO:0000256" key="6">
    <source>
        <dbReference type="SAM" id="Phobius"/>
    </source>
</evidence>
<accession>A0A9P5XQF9</accession>
<gene>
    <name evidence="9" type="ORF">P691DRAFT_792127</name>
</gene>
<sequence length="845" mass="91189">MRIVLIVAALCGLAVAQSSSSNSSQTLSTASSASGSTTFPTTLALTTSSRTITTSTRSGGILTQFQTVIPTVFNVTRTLTPTATSASPSATADTSPSSSPSPAPIILDTRIDPAFGVLGAILILTGLPSAFWGHKNRWTSFFLIGFYSLSLVCAVLIIRYGVLPAVNPPNKTLRGMFVLASAIAGIAGGAIAIFFWKGARYGIGAWGGFALGLWIQSFHDGGVIQPIGFRWILYIGLGVIGFTLCTVPKIHYHVLLISTAFVGSSAFVLGVDCYTTAGLKEFYMWNLGFDSLFPKFTTNGIKFPVSQTMQIELGLIGAIALMGIAVQLRIMGVLKKKLMEIAEEARRRDEEAELHAASRFADIKQEREAWERDHPTLSKHGGQESTMSSIPLMKDRDGSSSPTTLAEEGRQRHVSGLSDFKVAPAPEEELRRLKFMQNPTVLPTLDLGLGIQDDVPASFIAEEAEKPKLKDMSVQELEAVKKKEELLVEIQNIRKSIEILKSEPSVPQPSSSQSRRASLASRRTLSIDASTTLLPSAPHARPPRETDPRGRVHSMEFSTLAATRSPPLGAIGESISRPTSVPLKDTDWDAYIQERKLLQPPSGVTPPIQPTPTRVPMSTAVQEALENRKKRESMLVASSGSGTPGGSSGGDDTDDVPLARMASEPAPAVMILPPRKSSSGNLLAPVPQQAAPKAPVVKTFEELNERHREKMKNLQDPVTKAEKESADVRDAKEKWEKAKKAEKEAMMRRQAEKTAALEKKHGREHNHGGQPSRRKEGEPVVGDERKRHSRSVSADRLGFAGAGSTSKRLSVMKVEDWQRYQATTASILALALALALEAAVQASLG</sequence>
<feature type="chain" id="PRO_5040151653" description="TM7S3/TM198-like domain-containing protein" evidence="7">
    <location>
        <begin position="17"/>
        <end position="845"/>
    </location>
</feature>
<feature type="compositionally biased region" description="Low complexity" evidence="5">
    <location>
        <begin position="82"/>
        <end position="100"/>
    </location>
</feature>
<proteinExistence type="predicted"/>
<feature type="region of interest" description="Disordered" evidence="5">
    <location>
        <begin position="82"/>
        <end position="102"/>
    </location>
</feature>
<keyword evidence="2 6" id="KW-0812">Transmembrane</keyword>
<feature type="transmembrane region" description="Helical" evidence="6">
    <location>
        <begin position="231"/>
        <end position="247"/>
    </location>
</feature>
<evidence type="ECO:0000256" key="5">
    <source>
        <dbReference type="SAM" id="MobiDB-lite"/>
    </source>
</evidence>
<feature type="compositionally biased region" description="Low complexity" evidence="5">
    <location>
        <begin position="508"/>
        <end position="526"/>
    </location>
</feature>
<comment type="subcellular location">
    <subcellularLocation>
        <location evidence="1">Membrane</location>
        <topology evidence="1">Multi-pass membrane protein</topology>
    </subcellularLocation>
</comment>
<dbReference type="EMBL" id="MU151051">
    <property type="protein sequence ID" value="KAF9455025.1"/>
    <property type="molecule type" value="Genomic_DNA"/>
</dbReference>
<dbReference type="Pfam" id="PF13886">
    <property type="entry name" value="TM7S3_TM198"/>
    <property type="match status" value="1"/>
</dbReference>
<dbReference type="GO" id="GO:0016020">
    <property type="term" value="C:membrane"/>
    <property type="evidence" value="ECO:0007669"/>
    <property type="project" value="UniProtKB-SubCell"/>
</dbReference>
<evidence type="ECO:0000256" key="4">
    <source>
        <dbReference type="ARBA" id="ARBA00023136"/>
    </source>
</evidence>
<dbReference type="AlphaFoldDB" id="A0A9P5XQF9"/>
<dbReference type="PANTHER" id="PTHR39469">
    <property type="entry name" value="CHROMOSOME 1, WHOLE GENOME SHOTGUN SEQUENCE"/>
    <property type="match status" value="1"/>
</dbReference>
<reference evidence="9" key="1">
    <citation type="submission" date="2020-11" db="EMBL/GenBank/DDBJ databases">
        <authorList>
            <consortium name="DOE Joint Genome Institute"/>
            <person name="Ahrendt S."/>
            <person name="Riley R."/>
            <person name="Andreopoulos W."/>
            <person name="Labutti K."/>
            <person name="Pangilinan J."/>
            <person name="Ruiz-Duenas F.J."/>
            <person name="Barrasa J.M."/>
            <person name="Sanchez-Garcia M."/>
            <person name="Camarero S."/>
            <person name="Miyauchi S."/>
            <person name="Serrano A."/>
            <person name="Linde D."/>
            <person name="Babiker R."/>
            <person name="Drula E."/>
            <person name="Ayuso-Fernandez I."/>
            <person name="Pacheco R."/>
            <person name="Padilla G."/>
            <person name="Ferreira P."/>
            <person name="Barriuso J."/>
            <person name="Kellner H."/>
            <person name="Castanera R."/>
            <person name="Alfaro M."/>
            <person name="Ramirez L."/>
            <person name="Pisabarro A.G."/>
            <person name="Kuo A."/>
            <person name="Tritt A."/>
            <person name="Lipzen A."/>
            <person name="He G."/>
            <person name="Yan M."/>
            <person name="Ng V."/>
            <person name="Cullen D."/>
            <person name="Martin F."/>
            <person name="Rosso M.-N."/>
            <person name="Henrissat B."/>
            <person name="Hibbett D."/>
            <person name="Martinez A.T."/>
            <person name="Grigoriev I.V."/>
        </authorList>
    </citation>
    <scope>NUCLEOTIDE SEQUENCE</scope>
    <source>
        <strain evidence="9">MF-IS2</strain>
    </source>
</reference>
<feature type="compositionally biased region" description="Low complexity" evidence="5">
    <location>
        <begin position="684"/>
        <end position="698"/>
    </location>
</feature>